<organism evidence="2 3">
    <name type="scientific">Candidatus Nitrososphaera evergladensis SR1</name>
    <dbReference type="NCBI Taxonomy" id="1459636"/>
    <lineage>
        <taxon>Archaea</taxon>
        <taxon>Nitrososphaerota</taxon>
        <taxon>Nitrososphaeria</taxon>
        <taxon>Nitrososphaerales</taxon>
        <taxon>Nitrososphaeraceae</taxon>
        <taxon>Nitrososphaera</taxon>
    </lineage>
</organism>
<dbReference type="EMBL" id="CP007174">
    <property type="protein sequence ID" value="AIF82955.1"/>
    <property type="molecule type" value="Genomic_DNA"/>
</dbReference>
<evidence type="ECO:0000313" key="2">
    <source>
        <dbReference type="EMBL" id="AIF82955.1"/>
    </source>
</evidence>
<reference evidence="2 3" key="1">
    <citation type="journal article" date="2014" name="PLoS ONE">
        <title>Genome Sequence of Candidatus Nitrososphaera evergladensis from Group I.1b Enriched from Everglades Soil Reveals Novel Genomic Features of the Ammonia-Oxidizing Archaea.</title>
        <authorList>
            <person name="Zhalnina K.V."/>
            <person name="Dias R."/>
            <person name="Leonard M.T."/>
            <person name="Dorr de Quadros P."/>
            <person name="Camargo F.A."/>
            <person name="Drew J.C."/>
            <person name="Farmerie W.G."/>
            <person name="Daroub S.H."/>
            <person name="Triplett E.W."/>
        </authorList>
    </citation>
    <scope>NUCLEOTIDE SEQUENCE [LARGE SCALE GENOMIC DNA]</scope>
    <source>
        <strain evidence="2 3">SR1</strain>
    </source>
</reference>
<evidence type="ECO:0000313" key="3">
    <source>
        <dbReference type="Proteomes" id="UP000028194"/>
    </source>
</evidence>
<keyword evidence="3" id="KW-1185">Reference proteome</keyword>
<dbReference type="InterPro" id="IPR002831">
    <property type="entry name" value="Tscrpt_reg_TrmB_N"/>
</dbReference>
<protein>
    <submittedName>
        <fullName evidence="2">Putative transcriptional regulator</fullName>
    </submittedName>
</protein>
<dbReference type="eggNOG" id="arCOG02242">
    <property type="taxonomic scope" value="Archaea"/>
</dbReference>
<dbReference type="RefSeq" id="WP_226987248.1">
    <property type="nucleotide sequence ID" value="NZ_CP007174.1"/>
</dbReference>
<dbReference type="Proteomes" id="UP000028194">
    <property type="component" value="Chromosome"/>
</dbReference>
<dbReference type="STRING" id="1459636.NTE_00879"/>
<dbReference type="AlphaFoldDB" id="A0A075MP68"/>
<evidence type="ECO:0000259" key="1">
    <source>
        <dbReference type="Pfam" id="PF01978"/>
    </source>
</evidence>
<dbReference type="InterPro" id="IPR036390">
    <property type="entry name" value="WH_DNA-bd_sf"/>
</dbReference>
<dbReference type="SUPFAM" id="SSF46785">
    <property type="entry name" value="Winged helix' DNA-binding domain"/>
    <property type="match status" value="1"/>
</dbReference>
<name>A0A075MP68_9ARCH</name>
<gene>
    <name evidence="2" type="ORF">NTE_00879</name>
</gene>
<proteinExistence type="predicted"/>
<dbReference type="InterPro" id="IPR036388">
    <property type="entry name" value="WH-like_DNA-bd_sf"/>
</dbReference>
<accession>A0A075MP68</accession>
<dbReference type="KEGG" id="nev:NTE_00879"/>
<dbReference type="Gene3D" id="1.10.10.10">
    <property type="entry name" value="Winged helix-like DNA-binding domain superfamily/Winged helix DNA-binding domain"/>
    <property type="match status" value="1"/>
</dbReference>
<dbReference type="GeneID" id="41596720"/>
<dbReference type="HOGENOM" id="CLU_2152487_0_0_2"/>
<sequence length="111" mass="12687">MYDLSSSDMALLALLLREAKPQTLDELADSMDRDRGTAFRSLQRLVSLGFCTKQTVNLKEGGYKHLYSSAGIEQIEKNAEHRVKEIRSSLNRLMKKFRQDIRYMAAATSEQ</sequence>
<dbReference type="Pfam" id="PF01978">
    <property type="entry name" value="TrmB"/>
    <property type="match status" value="1"/>
</dbReference>
<feature type="domain" description="Transcription regulator TrmB N-terminal" evidence="1">
    <location>
        <begin position="2"/>
        <end position="67"/>
    </location>
</feature>